<gene>
    <name evidence="1" type="ORF">HL632_26280</name>
</gene>
<organism evidence="1">
    <name type="scientific">Escherichia coli</name>
    <dbReference type="NCBI Taxonomy" id="562"/>
    <lineage>
        <taxon>Bacteria</taxon>
        <taxon>Pseudomonadati</taxon>
        <taxon>Pseudomonadota</taxon>
        <taxon>Gammaproteobacteria</taxon>
        <taxon>Enterobacterales</taxon>
        <taxon>Enterobacteriaceae</taxon>
        <taxon>Escherichia</taxon>
    </lineage>
</organism>
<proteinExistence type="predicted"/>
<name>A0A7A9BBM0_ECOLX</name>
<reference evidence="1" key="2">
    <citation type="submission" date="2019-09" db="EMBL/GenBank/DDBJ databases">
        <authorList>
            <consortium name="NCBI Pathogen Detection Project"/>
        </authorList>
    </citation>
    <scope>NUCLEOTIDE SEQUENCE</scope>
    <source>
        <strain evidence="1">EC00676</strain>
    </source>
</reference>
<dbReference type="AlphaFoldDB" id="A0A7A9BBM0"/>
<protein>
    <submittedName>
        <fullName evidence="1">Nuclease</fullName>
    </submittedName>
</protein>
<feature type="non-terminal residue" evidence="1">
    <location>
        <position position="33"/>
    </location>
</feature>
<accession>A0A7A9BBM0</accession>
<comment type="caution">
    <text evidence="1">The sequence shown here is derived from an EMBL/GenBank/DDBJ whole genome shotgun (WGS) entry which is preliminary data.</text>
</comment>
<sequence length="33" mass="4041">MLQYSGCLKYRCYLSDMENNMRKYIPLVLFIFS</sequence>
<reference evidence="1" key="1">
    <citation type="journal article" date="2018" name="Genome Biol.">
        <title>SKESA: strategic k-mer extension for scrupulous assemblies.</title>
        <authorList>
            <person name="Souvorov A."/>
            <person name="Agarwala R."/>
            <person name="Lipman D.J."/>
        </authorList>
    </citation>
    <scope>NUCLEOTIDE SEQUENCE</scope>
    <source>
        <strain evidence="1">EC00676</strain>
    </source>
</reference>
<dbReference type="EMBL" id="DABHBF010000194">
    <property type="protein sequence ID" value="HAJ1188036.1"/>
    <property type="molecule type" value="Genomic_DNA"/>
</dbReference>
<evidence type="ECO:0000313" key="1">
    <source>
        <dbReference type="EMBL" id="HAJ1188036.1"/>
    </source>
</evidence>